<dbReference type="InterPro" id="IPR044398">
    <property type="entry name" value="Globin-sensor_dom"/>
</dbReference>
<keyword evidence="3" id="KW-0807">Transducer</keyword>
<dbReference type="Gene3D" id="1.10.490.10">
    <property type="entry name" value="Globins"/>
    <property type="match status" value="1"/>
</dbReference>
<dbReference type="GO" id="GO:0020037">
    <property type="term" value="F:heme binding"/>
    <property type="evidence" value="ECO:0007669"/>
    <property type="project" value="InterPro"/>
</dbReference>
<dbReference type="PROSITE" id="PS50111">
    <property type="entry name" value="CHEMOTAXIS_TRANSDUC_2"/>
    <property type="match status" value="1"/>
</dbReference>
<dbReference type="Proteomes" id="UP000228751">
    <property type="component" value="Unassembled WGS sequence"/>
</dbReference>
<reference evidence="5 6" key="1">
    <citation type="submission" date="2017-10" db="EMBL/GenBank/DDBJ databases">
        <title>Genomic analysis of the genus Acetobacter.</title>
        <authorList>
            <person name="Kim K.H."/>
            <person name="Chun B.H."/>
            <person name="Son A.R."/>
            <person name="Jeon C.O."/>
        </authorList>
    </citation>
    <scope>NUCLEOTIDE SEQUENCE [LARGE SCALE GENOMIC DNA]</scope>
    <source>
        <strain evidence="5 6">LHT 2458</strain>
    </source>
</reference>
<dbReference type="InterPro" id="IPR004089">
    <property type="entry name" value="MCPsignal_dom"/>
</dbReference>
<keyword evidence="1" id="KW-0145">Chemotaxis</keyword>
<comment type="similarity">
    <text evidence="2">Belongs to the methyl-accepting chemotaxis (MCP) protein family.</text>
</comment>
<evidence type="ECO:0000256" key="2">
    <source>
        <dbReference type="ARBA" id="ARBA00029447"/>
    </source>
</evidence>
<feature type="domain" description="Methyl-accepting transducer" evidence="4">
    <location>
        <begin position="249"/>
        <end position="478"/>
    </location>
</feature>
<evidence type="ECO:0000313" key="5">
    <source>
        <dbReference type="EMBL" id="PHY93187.1"/>
    </source>
</evidence>
<accession>A0A2G4R9K6</accession>
<dbReference type="InterPro" id="IPR051310">
    <property type="entry name" value="MCP_chemotaxis"/>
</dbReference>
<gene>
    <name evidence="5" type="ORF">CSR02_12925</name>
</gene>
<dbReference type="PRINTS" id="PR00260">
    <property type="entry name" value="CHEMTRNSDUCR"/>
</dbReference>
<dbReference type="InterPro" id="IPR012292">
    <property type="entry name" value="Globin/Proto"/>
</dbReference>
<sequence length="494" mass="53933">MEAHRMEHISPLGGDGELPSISNSLAFLGIDDHQRHVLSEIKSSPIHNILNDSLKIFYERIRETPELSEFFKTEEVVEKASQRQKEHWGQLFSGEFDEHYVKNVTKIGETHARIGLDPQWYIAGYAVILERIIQDVISNSIVRGTKPQKVSPQQMAHLGELIGVVVKAACLDMDMAISTYLNILKQEREKAAKENDALIVISEAIDRMAEGDMTVTLNPSVIERSPVLANSFKRLKERVQDMAEEIKGASSLVGTSSETISDGVAKAEERAQDQVSAISEITELTRVLKNSISGVAKQTEAAEDAVRSCLKATMEGNANVTKAQSSMEQIETIWKVIHDLVGAIDGIATQTNLLALNASVEAARVGDEGGGFAVIAGEIRTLANTTKNTAEQISEKTRLSKDLVLAASVSVSSTAELLAKIKDGVSLVEVAVTNINSEMNKQTSSAESTHHEAIKLQKTTQESVQLAGLMRKSSRDLMGRSQAMQILLKEFGFA</sequence>
<dbReference type="EMBL" id="PEBQ01000164">
    <property type="protein sequence ID" value="PHY93187.1"/>
    <property type="molecule type" value="Genomic_DNA"/>
</dbReference>
<dbReference type="GO" id="GO:0006935">
    <property type="term" value="P:chemotaxis"/>
    <property type="evidence" value="ECO:0007669"/>
    <property type="project" value="UniProtKB-KW"/>
</dbReference>
<dbReference type="InterPro" id="IPR004090">
    <property type="entry name" value="Chemotax_Me-accpt_rcpt"/>
</dbReference>
<dbReference type="CDD" id="cd01068">
    <property type="entry name" value="globin_sensor"/>
    <property type="match status" value="1"/>
</dbReference>
<dbReference type="PANTHER" id="PTHR43531">
    <property type="entry name" value="PROTEIN ICFG"/>
    <property type="match status" value="1"/>
</dbReference>
<keyword evidence="6" id="KW-1185">Reference proteome</keyword>
<dbReference type="Pfam" id="PF00015">
    <property type="entry name" value="MCPsignal"/>
    <property type="match status" value="1"/>
</dbReference>
<dbReference type="AlphaFoldDB" id="A0A2G4R9K6"/>
<dbReference type="GO" id="GO:0004888">
    <property type="term" value="F:transmembrane signaling receptor activity"/>
    <property type="evidence" value="ECO:0007669"/>
    <property type="project" value="InterPro"/>
</dbReference>
<dbReference type="GO" id="GO:0007165">
    <property type="term" value="P:signal transduction"/>
    <property type="evidence" value="ECO:0007669"/>
    <property type="project" value="UniProtKB-KW"/>
</dbReference>
<dbReference type="SUPFAM" id="SSF46458">
    <property type="entry name" value="Globin-like"/>
    <property type="match status" value="1"/>
</dbReference>
<comment type="caution">
    <text evidence="5">The sequence shown here is derived from an EMBL/GenBank/DDBJ whole genome shotgun (WGS) entry which is preliminary data.</text>
</comment>
<name>A0A2G4R9K6_9PROT</name>
<organism evidence="5 6">
    <name type="scientific">Acetobacter pomorum</name>
    <dbReference type="NCBI Taxonomy" id="65959"/>
    <lineage>
        <taxon>Bacteria</taxon>
        <taxon>Pseudomonadati</taxon>
        <taxon>Pseudomonadota</taxon>
        <taxon>Alphaproteobacteria</taxon>
        <taxon>Acetobacterales</taxon>
        <taxon>Acetobacteraceae</taxon>
        <taxon>Acetobacter</taxon>
    </lineage>
</organism>
<dbReference type="PANTHER" id="PTHR43531:SF11">
    <property type="entry name" value="METHYL-ACCEPTING CHEMOTAXIS PROTEIN 3"/>
    <property type="match status" value="1"/>
</dbReference>
<dbReference type="InterPro" id="IPR039379">
    <property type="entry name" value="Protoglobin_sensor_dom"/>
</dbReference>
<dbReference type="SMART" id="SM00283">
    <property type="entry name" value="MA"/>
    <property type="match status" value="1"/>
</dbReference>
<dbReference type="SUPFAM" id="SSF58104">
    <property type="entry name" value="Methyl-accepting chemotaxis protein (MCP) signaling domain"/>
    <property type="match status" value="1"/>
</dbReference>
<proteinExistence type="inferred from homology"/>
<evidence type="ECO:0000259" key="4">
    <source>
        <dbReference type="PROSITE" id="PS50111"/>
    </source>
</evidence>
<dbReference type="GO" id="GO:0019825">
    <property type="term" value="F:oxygen binding"/>
    <property type="evidence" value="ECO:0007669"/>
    <property type="project" value="InterPro"/>
</dbReference>
<dbReference type="OrthoDB" id="266313at2"/>
<evidence type="ECO:0000313" key="6">
    <source>
        <dbReference type="Proteomes" id="UP000228751"/>
    </source>
</evidence>
<evidence type="ECO:0000256" key="1">
    <source>
        <dbReference type="ARBA" id="ARBA00022500"/>
    </source>
</evidence>
<dbReference type="InterPro" id="IPR009050">
    <property type="entry name" value="Globin-like_sf"/>
</dbReference>
<evidence type="ECO:0000256" key="3">
    <source>
        <dbReference type="PROSITE-ProRule" id="PRU00284"/>
    </source>
</evidence>
<protein>
    <recommendedName>
        <fullName evidence="4">Methyl-accepting transducer domain-containing protein</fullName>
    </recommendedName>
</protein>
<dbReference type="Gene3D" id="1.10.287.950">
    <property type="entry name" value="Methyl-accepting chemotaxis protein"/>
    <property type="match status" value="1"/>
</dbReference>
<dbReference type="GO" id="GO:0005886">
    <property type="term" value="C:plasma membrane"/>
    <property type="evidence" value="ECO:0007669"/>
    <property type="project" value="TreeGrafter"/>
</dbReference>
<dbReference type="Pfam" id="PF11563">
    <property type="entry name" value="Protoglobin"/>
    <property type="match status" value="1"/>
</dbReference>